<proteinExistence type="predicted"/>
<feature type="signal peptide" evidence="1">
    <location>
        <begin position="1"/>
        <end position="24"/>
    </location>
</feature>
<evidence type="ECO:0000313" key="3">
    <source>
        <dbReference type="EMBL" id="NUZ08918.1"/>
    </source>
</evidence>
<protein>
    <submittedName>
        <fullName evidence="3">DUF305 domain-containing protein</fullName>
    </submittedName>
</protein>
<evidence type="ECO:0000313" key="4">
    <source>
        <dbReference type="Proteomes" id="UP000529637"/>
    </source>
</evidence>
<keyword evidence="4" id="KW-1185">Reference proteome</keyword>
<dbReference type="AlphaFoldDB" id="A0A7Y6NT74"/>
<name>A0A7Y6NT74_9BURK</name>
<reference evidence="3 4" key="1">
    <citation type="submission" date="2020-06" db="EMBL/GenBank/DDBJ databases">
        <title>Schlegella sp. ID0723 isolated from air conditioner.</title>
        <authorList>
            <person name="Kim D.Y."/>
            <person name="Kim D.-U."/>
        </authorList>
    </citation>
    <scope>NUCLEOTIDE SEQUENCE [LARGE SCALE GENOMIC DNA]</scope>
    <source>
        <strain evidence="3 4">ID0723</strain>
    </source>
</reference>
<feature type="domain" description="DUF305" evidence="2">
    <location>
        <begin position="31"/>
        <end position="121"/>
    </location>
</feature>
<dbReference type="PANTHER" id="PTHR36933">
    <property type="entry name" value="SLL0788 PROTEIN"/>
    <property type="match status" value="1"/>
</dbReference>
<dbReference type="Pfam" id="PF03713">
    <property type="entry name" value="DUF305"/>
    <property type="match status" value="1"/>
</dbReference>
<organism evidence="3 4">
    <name type="scientific">Piscinibacter koreensis</name>
    <dbReference type="NCBI Taxonomy" id="2742824"/>
    <lineage>
        <taxon>Bacteria</taxon>
        <taxon>Pseudomonadati</taxon>
        <taxon>Pseudomonadota</taxon>
        <taxon>Betaproteobacteria</taxon>
        <taxon>Burkholderiales</taxon>
        <taxon>Sphaerotilaceae</taxon>
        <taxon>Piscinibacter</taxon>
    </lineage>
</organism>
<evidence type="ECO:0000259" key="2">
    <source>
        <dbReference type="Pfam" id="PF03713"/>
    </source>
</evidence>
<keyword evidence="1" id="KW-0732">Signal</keyword>
<comment type="caution">
    <text evidence="3">The sequence shown here is derived from an EMBL/GenBank/DDBJ whole genome shotgun (WGS) entry which is preliminary data.</text>
</comment>
<dbReference type="RefSeq" id="WP_176071777.1">
    <property type="nucleotide sequence ID" value="NZ_JABWMJ010000019.1"/>
</dbReference>
<dbReference type="EMBL" id="JABWMJ010000019">
    <property type="protein sequence ID" value="NUZ08918.1"/>
    <property type="molecule type" value="Genomic_DNA"/>
</dbReference>
<dbReference type="Gene3D" id="1.20.1260.10">
    <property type="match status" value="1"/>
</dbReference>
<sequence length="125" mass="13711">MKTTYVRHGIALAVGLMAATLSFAQPASAPAGGMNHGAHASGGGSEQLHQHMMRGMQDMQGMKPSGDTDKDFATMMRMHHQHAVEMARVELQHGKSAELKAMSRKMIKDQQKEIAQLDKWLASRK</sequence>
<gene>
    <name evidence="3" type="ORF">HQN59_24555</name>
</gene>
<dbReference type="InterPro" id="IPR012347">
    <property type="entry name" value="Ferritin-like"/>
</dbReference>
<dbReference type="PANTHER" id="PTHR36933:SF1">
    <property type="entry name" value="SLL0788 PROTEIN"/>
    <property type="match status" value="1"/>
</dbReference>
<accession>A0A7Y6NT74</accession>
<dbReference type="InterPro" id="IPR005183">
    <property type="entry name" value="DUF305_CopM-like"/>
</dbReference>
<dbReference type="Proteomes" id="UP000529637">
    <property type="component" value="Unassembled WGS sequence"/>
</dbReference>
<feature type="chain" id="PRO_5031049234" evidence="1">
    <location>
        <begin position="25"/>
        <end position="125"/>
    </location>
</feature>
<evidence type="ECO:0000256" key="1">
    <source>
        <dbReference type="SAM" id="SignalP"/>
    </source>
</evidence>